<dbReference type="InterPro" id="IPR006419">
    <property type="entry name" value="NMN_transpt_PnuC"/>
</dbReference>
<feature type="transmembrane region" description="Helical" evidence="10">
    <location>
        <begin position="162"/>
        <end position="181"/>
    </location>
</feature>
<comment type="subcellular location">
    <subcellularLocation>
        <location evidence="2">Cell membrane</location>
        <topology evidence="2">Multi-pass membrane protein</topology>
    </subcellularLocation>
</comment>
<comment type="function">
    <text evidence="1">Required for nicotinamide riboside transport across the inner membrane.</text>
</comment>
<evidence type="ECO:0000256" key="7">
    <source>
        <dbReference type="ARBA" id="ARBA00022692"/>
    </source>
</evidence>
<accession>Q6IVN4</accession>
<dbReference type="PANTHER" id="PTHR36122">
    <property type="entry name" value="NICOTINAMIDE RIBOSIDE TRANSPORTER PNUC"/>
    <property type="match status" value="1"/>
</dbReference>
<dbReference type="EMBL" id="AY619685">
    <property type="protein sequence ID" value="AAT38614.1"/>
    <property type="molecule type" value="Genomic_DNA"/>
</dbReference>
<dbReference type="PANTHER" id="PTHR36122:SF2">
    <property type="entry name" value="NICOTINAMIDE RIBOSIDE TRANSPORTER PNUC"/>
    <property type="match status" value="1"/>
</dbReference>
<organism evidence="11">
    <name type="scientific">uncultured gamma proteobacterium eBACHOT4E07</name>
    <dbReference type="NCBI Taxonomy" id="279908"/>
    <lineage>
        <taxon>Bacteria</taxon>
        <taxon>Pseudomonadati</taxon>
        <taxon>Pseudomonadota</taxon>
        <taxon>Gammaproteobacteria</taxon>
        <taxon>SAR86 cluster</taxon>
        <taxon>environmental samples</taxon>
    </lineage>
</organism>
<keyword evidence="9 10" id="KW-0472">Membrane</keyword>
<evidence type="ECO:0000256" key="8">
    <source>
        <dbReference type="ARBA" id="ARBA00022989"/>
    </source>
</evidence>
<evidence type="ECO:0000256" key="4">
    <source>
        <dbReference type="ARBA" id="ARBA00017522"/>
    </source>
</evidence>
<keyword evidence="7 10" id="KW-0812">Transmembrane</keyword>
<evidence type="ECO:0000256" key="6">
    <source>
        <dbReference type="ARBA" id="ARBA00022475"/>
    </source>
</evidence>
<dbReference type="Pfam" id="PF04973">
    <property type="entry name" value="NMN_transporter"/>
    <property type="match status" value="1"/>
</dbReference>
<proteinExistence type="inferred from homology"/>
<evidence type="ECO:0000256" key="9">
    <source>
        <dbReference type="ARBA" id="ARBA00023136"/>
    </source>
</evidence>
<dbReference type="AlphaFoldDB" id="Q6IVN4"/>
<reference evidence="11" key="1">
    <citation type="journal article" date="2004" name="Environ. Microbiol.">
        <title>Different SAR86 subgroups harbour divergent proteorhodopsins.</title>
        <authorList>
            <person name="Sabehi G."/>
            <person name="Beja O."/>
            <person name="Suzuki M.T."/>
            <person name="Preston C.M."/>
            <person name="DeLong E.F."/>
        </authorList>
    </citation>
    <scope>NUCLEOTIDE SEQUENCE</scope>
</reference>
<evidence type="ECO:0000256" key="3">
    <source>
        <dbReference type="ARBA" id="ARBA00006669"/>
    </source>
</evidence>
<sequence>MLNLSLEIIAVITAILYLVLAAKEDVKCWYAAIISSSLYFYIMLHAGLLMEAILQVFYVGMAIYGWKQWNKLSNEQYEIRIKKWKKINHLYAVGIVVILAIISKDILEKYTNAVFPFLDALTTFGAIITTYMVAKKIIENWIYWFVIDSISIYLFYSRELYLTSILFFIYLIIIIFGYKSWNRKLKENK</sequence>
<evidence type="ECO:0000256" key="1">
    <source>
        <dbReference type="ARBA" id="ARBA00002672"/>
    </source>
</evidence>
<evidence type="ECO:0000256" key="2">
    <source>
        <dbReference type="ARBA" id="ARBA00004651"/>
    </source>
</evidence>
<keyword evidence="6" id="KW-1003">Cell membrane</keyword>
<evidence type="ECO:0000256" key="5">
    <source>
        <dbReference type="ARBA" id="ARBA00022448"/>
    </source>
</evidence>
<evidence type="ECO:0000256" key="10">
    <source>
        <dbReference type="SAM" id="Phobius"/>
    </source>
</evidence>
<keyword evidence="5" id="KW-0813">Transport</keyword>
<dbReference type="NCBIfam" id="TIGR01528">
    <property type="entry name" value="NMN_trans_PnuC"/>
    <property type="match status" value="1"/>
</dbReference>
<name>Q6IVN4_9GAMM</name>
<evidence type="ECO:0000313" key="11">
    <source>
        <dbReference type="EMBL" id="AAT38614.1"/>
    </source>
</evidence>
<dbReference type="GO" id="GO:0005886">
    <property type="term" value="C:plasma membrane"/>
    <property type="evidence" value="ECO:0007669"/>
    <property type="project" value="UniProtKB-SubCell"/>
</dbReference>
<feature type="transmembrane region" description="Helical" evidence="10">
    <location>
        <begin position="141"/>
        <end position="156"/>
    </location>
</feature>
<dbReference type="GO" id="GO:0034257">
    <property type="term" value="F:nicotinamide riboside transmembrane transporter activity"/>
    <property type="evidence" value="ECO:0007669"/>
    <property type="project" value="InterPro"/>
</dbReference>
<gene>
    <name evidence="11" type="ORF">eBACHOT4E07.53</name>
</gene>
<comment type="similarity">
    <text evidence="3">Belongs to the nicotinamide ribonucleoside (NR) uptake permease (TC 4.B.1) family.</text>
</comment>
<keyword evidence="8 10" id="KW-1133">Transmembrane helix</keyword>
<feature type="transmembrane region" description="Helical" evidence="10">
    <location>
        <begin position="113"/>
        <end position="134"/>
    </location>
</feature>
<feature type="transmembrane region" description="Helical" evidence="10">
    <location>
        <begin position="87"/>
        <end position="107"/>
    </location>
</feature>
<protein>
    <recommendedName>
        <fullName evidence="4">Nicotinamide riboside transporter PnuC</fullName>
    </recommendedName>
</protein>
<feature type="transmembrane region" description="Helical" evidence="10">
    <location>
        <begin position="37"/>
        <end position="66"/>
    </location>
</feature>